<feature type="domain" description="Glucose-methanol-choline oxidoreductase C-terminal" evidence="6">
    <location>
        <begin position="367"/>
        <end position="425"/>
    </location>
</feature>
<keyword evidence="8" id="KW-1185">Reference proteome</keyword>
<comment type="cofactor">
    <cofactor evidence="1">
        <name>FAD</name>
        <dbReference type="ChEBI" id="CHEBI:57692"/>
    </cofactor>
</comment>
<name>A0A4S4N475_9APHY</name>
<evidence type="ECO:0000256" key="3">
    <source>
        <dbReference type="ARBA" id="ARBA00022630"/>
    </source>
</evidence>
<dbReference type="Gene3D" id="3.50.50.60">
    <property type="entry name" value="FAD/NAD(P)-binding domain"/>
    <property type="match status" value="1"/>
</dbReference>
<keyword evidence="5" id="KW-0560">Oxidoreductase</keyword>
<organism evidence="7 8">
    <name type="scientific">Antrodiella citrinella</name>
    <dbReference type="NCBI Taxonomy" id="2447956"/>
    <lineage>
        <taxon>Eukaryota</taxon>
        <taxon>Fungi</taxon>
        <taxon>Dikarya</taxon>
        <taxon>Basidiomycota</taxon>
        <taxon>Agaricomycotina</taxon>
        <taxon>Agaricomycetes</taxon>
        <taxon>Polyporales</taxon>
        <taxon>Steccherinaceae</taxon>
        <taxon>Antrodiella</taxon>
    </lineage>
</organism>
<dbReference type="SUPFAM" id="SSF51905">
    <property type="entry name" value="FAD/NAD(P)-binding domain"/>
    <property type="match status" value="1"/>
</dbReference>
<dbReference type="InterPro" id="IPR051473">
    <property type="entry name" value="P2Ox-like"/>
</dbReference>
<protein>
    <recommendedName>
        <fullName evidence="6">Glucose-methanol-choline oxidoreductase C-terminal domain-containing protein</fullName>
    </recommendedName>
</protein>
<keyword evidence="3" id="KW-0285">Flavoprotein</keyword>
<dbReference type="Proteomes" id="UP000308730">
    <property type="component" value="Unassembled WGS sequence"/>
</dbReference>
<dbReference type="OrthoDB" id="167809at2759"/>
<dbReference type="PANTHER" id="PTHR42784:SF1">
    <property type="entry name" value="PYRANOSE 2-OXIDASE"/>
    <property type="match status" value="1"/>
</dbReference>
<dbReference type="InterPro" id="IPR036188">
    <property type="entry name" value="FAD/NAD-bd_sf"/>
</dbReference>
<sequence length="444" mass="48619">MRDFPLSMLDTANSENFWKDCEELLHVVAANKISSPIFGQRLQALVYGRLKKAVDANKIETVDSVDHAALAVGRRTSIGTVEFSKFSTPGPLLALQQKQRHLANEGKGSPLTIATDTIVQRFETDPEDPLNRPSILHTSRGALRFSKTTTNLVLAAGAFPNTTILMNSVGEQLKGRAGSRVSGHFLTQIVARFPIPRSAENPERPLSKHLEIGAHYMAGKDSTSDLQYHVQITAIHSPRPETDAEDAARLSPDQAGAATFEQLKDSGQHIVLVCAALGELDELDTGSWFKHDPNNPDVTTNSHLQVLLSEKAERLWDVMDQVTYDAINVMAGGVSNDIEYWSHSNVPSVPPGWSRDQPPQCMIRVPGIVHETATLYMSDDLETDPHASVDSDYRPHSCHNVFVTGGALFPTSGSWNPTLTMCGFAQDLAKKLHEVRKSETSSPS</sequence>
<evidence type="ECO:0000313" key="8">
    <source>
        <dbReference type="Proteomes" id="UP000308730"/>
    </source>
</evidence>
<proteinExistence type="inferred from homology"/>
<gene>
    <name evidence="7" type="ORF">EUX98_g1509</name>
</gene>
<evidence type="ECO:0000256" key="2">
    <source>
        <dbReference type="ARBA" id="ARBA00010790"/>
    </source>
</evidence>
<dbReference type="PANTHER" id="PTHR42784">
    <property type="entry name" value="PYRANOSE 2-OXIDASE"/>
    <property type="match status" value="1"/>
</dbReference>
<dbReference type="EMBL" id="SGPM01000017">
    <property type="protein sequence ID" value="THH32688.1"/>
    <property type="molecule type" value="Genomic_DNA"/>
</dbReference>
<dbReference type="GO" id="GO:0016614">
    <property type="term" value="F:oxidoreductase activity, acting on CH-OH group of donors"/>
    <property type="evidence" value="ECO:0007669"/>
    <property type="project" value="InterPro"/>
</dbReference>
<evidence type="ECO:0000256" key="5">
    <source>
        <dbReference type="ARBA" id="ARBA00023002"/>
    </source>
</evidence>
<comment type="similarity">
    <text evidence="2">Belongs to the GMC oxidoreductase family.</text>
</comment>
<evidence type="ECO:0000313" key="7">
    <source>
        <dbReference type="EMBL" id="THH32688.1"/>
    </source>
</evidence>
<dbReference type="InterPro" id="IPR007867">
    <property type="entry name" value="GMC_OxRtase_C"/>
</dbReference>
<evidence type="ECO:0000259" key="6">
    <source>
        <dbReference type="Pfam" id="PF05199"/>
    </source>
</evidence>
<dbReference type="AlphaFoldDB" id="A0A4S4N475"/>
<comment type="caution">
    <text evidence="7">The sequence shown here is derived from an EMBL/GenBank/DDBJ whole genome shotgun (WGS) entry which is preliminary data.</text>
</comment>
<dbReference type="Pfam" id="PF05199">
    <property type="entry name" value="GMC_oxred_C"/>
    <property type="match status" value="1"/>
</dbReference>
<reference evidence="7 8" key="1">
    <citation type="submission" date="2019-02" db="EMBL/GenBank/DDBJ databases">
        <title>Genome sequencing of the rare red list fungi Antrodiella citrinella (Flaviporus citrinellus).</title>
        <authorList>
            <person name="Buettner E."/>
            <person name="Kellner H."/>
        </authorList>
    </citation>
    <scope>NUCLEOTIDE SEQUENCE [LARGE SCALE GENOMIC DNA]</scope>
    <source>
        <strain evidence="7 8">DSM 108506</strain>
    </source>
</reference>
<evidence type="ECO:0000256" key="4">
    <source>
        <dbReference type="ARBA" id="ARBA00022827"/>
    </source>
</evidence>
<evidence type="ECO:0000256" key="1">
    <source>
        <dbReference type="ARBA" id="ARBA00001974"/>
    </source>
</evidence>
<keyword evidence="4" id="KW-0274">FAD</keyword>
<accession>A0A4S4N475</accession>